<accession>A0A179IAQ5</accession>
<feature type="transmembrane region" description="Helical" evidence="7">
    <location>
        <begin position="161"/>
        <end position="181"/>
    </location>
</feature>
<dbReference type="Pfam" id="PF05705">
    <property type="entry name" value="DUF829"/>
    <property type="match status" value="1"/>
</dbReference>
<protein>
    <submittedName>
        <fullName evidence="8">Uncharacterized protein</fullName>
    </submittedName>
</protein>
<dbReference type="PANTHER" id="PTHR12265:SF30">
    <property type="entry name" value="TRANSMEMBRANE PROTEIN 53"/>
    <property type="match status" value="1"/>
</dbReference>
<organism evidence="8 9">
    <name type="scientific">Cordyceps confragosa</name>
    <name type="common">Lecanicillium lecanii</name>
    <dbReference type="NCBI Taxonomy" id="2714763"/>
    <lineage>
        <taxon>Eukaryota</taxon>
        <taxon>Fungi</taxon>
        <taxon>Dikarya</taxon>
        <taxon>Ascomycota</taxon>
        <taxon>Pezizomycotina</taxon>
        <taxon>Sordariomycetes</taxon>
        <taxon>Hypocreomycetidae</taxon>
        <taxon>Hypocreales</taxon>
        <taxon>Cordycipitaceae</taxon>
        <taxon>Akanthomyces</taxon>
    </lineage>
</organism>
<evidence type="ECO:0000313" key="8">
    <source>
        <dbReference type="EMBL" id="OAQ99757.1"/>
    </source>
</evidence>
<dbReference type="SUPFAM" id="SSF53474">
    <property type="entry name" value="alpha/beta-Hydrolases"/>
    <property type="match status" value="1"/>
</dbReference>
<evidence type="ECO:0000256" key="1">
    <source>
        <dbReference type="ARBA" id="ARBA00007387"/>
    </source>
</evidence>
<keyword evidence="3 7" id="KW-1133">Transmembrane helix</keyword>
<comment type="subcellular location">
    <subcellularLocation>
        <location evidence="6">Nucleus outer membrane</location>
        <topology evidence="6">Single-pass membrane protein</topology>
    </subcellularLocation>
</comment>
<reference evidence="8 9" key="1">
    <citation type="submission" date="2016-03" db="EMBL/GenBank/DDBJ databases">
        <title>Fine-scale spatial genetic structure of a fungal parasite of coffee scale insects.</title>
        <authorList>
            <person name="Jackson D."/>
            <person name="Zemenick K.A."/>
            <person name="Malloure B."/>
            <person name="Quandt C.A."/>
            <person name="James T.Y."/>
        </authorList>
    </citation>
    <scope>NUCLEOTIDE SEQUENCE [LARGE SCALE GENOMIC DNA]</scope>
    <source>
        <strain evidence="8 9">UM487</strain>
    </source>
</reference>
<evidence type="ECO:0000256" key="6">
    <source>
        <dbReference type="ARBA" id="ARBA00034303"/>
    </source>
</evidence>
<keyword evidence="2 7" id="KW-0812">Transmembrane</keyword>
<evidence type="ECO:0000256" key="3">
    <source>
        <dbReference type="ARBA" id="ARBA00022989"/>
    </source>
</evidence>
<keyword evidence="9" id="KW-1185">Reference proteome</keyword>
<dbReference type="EMBL" id="LUKN01002042">
    <property type="protein sequence ID" value="OAQ99757.1"/>
    <property type="molecule type" value="Genomic_DNA"/>
</dbReference>
<dbReference type="InterPro" id="IPR029058">
    <property type="entry name" value="AB_hydrolase_fold"/>
</dbReference>
<name>A0A179IAQ5_CORDF</name>
<dbReference type="OrthoDB" id="77878at2759"/>
<evidence type="ECO:0000313" key="9">
    <source>
        <dbReference type="Proteomes" id="UP000243081"/>
    </source>
</evidence>
<dbReference type="PANTHER" id="PTHR12265">
    <property type="entry name" value="TRANSMEMBRANE PROTEIN 53"/>
    <property type="match status" value="1"/>
</dbReference>
<evidence type="ECO:0000256" key="2">
    <source>
        <dbReference type="ARBA" id="ARBA00022692"/>
    </source>
</evidence>
<proteinExistence type="inferred from homology"/>
<evidence type="ECO:0000256" key="7">
    <source>
        <dbReference type="SAM" id="Phobius"/>
    </source>
</evidence>
<keyword evidence="4 7" id="KW-0472">Membrane</keyword>
<dbReference type="GO" id="GO:0005640">
    <property type="term" value="C:nuclear outer membrane"/>
    <property type="evidence" value="ECO:0007669"/>
    <property type="project" value="UniProtKB-SubCell"/>
</dbReference>
<evidence type="ECO:0000256" key="4">
    <source>
        <dbReference type="ARBA" id="ARBA00023136"/>
    </source>
</evidence>
<dbReference type="Proteomes" id="UP000243081">
    <property type="component" value="Unassembled WGS sequence"/>
</dbReference>
<sequence>MAPASFIRINEIVSIQYGAGKCDSSSSDGLLNPRAGKCPAEASPDTVLFLSWGDANARHIEKYTKLYNEIYPGSNIVLVESGMADYFWRPVQTQRKLVEPVVKMLRDAGDDTLHVHVMSNAGSKQWCTINKVYFKMEGRTLSNSSTVIDSAPGRPHFKQTWAALMVLGFVFGIVLCLMHVAKHVLPGPDVLEATRQQLNEHAPTVTGARRCYIYSDKDEVIGWKDVEDHADEAERTGWSVNLLKFGGSTHVGHFRQNPEKYREAIEATWSARSKL</sequence>
<comment type="caution">
    <text evidence="8">The sequence shown here is derived from an EMBL/GenBank/DDBJ whole genome shotgun (WGS) entry which is preliminary data.</text>
</comment>
<gene>
    <name evidence="8" type="ORF">LLEC1_05148</name>
</gene>
<dbReference type="AlphaFoldDB" id="A0A179IAQ5"/>
<dbReference type="OMA" id="LAFWMNA"/>
<evidence type="ECO:0000256" key="5">
    <source>
        <dbReference type="ARBA" id="ARBA00023242"/>
    </source>
</evidence>
<keyword evidence="5" id="KW-0539">Nucleus</keyword>
<comment type="similarity">
    <text evidence="1">Belongs to the TMEM53 family.</text>
</comment>
<dbReference type="InterPro" id="IPR008547">
    <property type="entry name" value="DUF829_TMEM53"/>
</dbReference>